<name>A0ABX8CIV4_9NOCA</name>
<reference evidence="4 5" key="1">
    <citation type="submission" date="2021-04" db="EMBL/GenBank/DDBJ databases">
        <title>Nocardia tengchongensis.</title>
        <authorList>
            <person name="Zhuang k."/>
            <person name="Ran Y."/>
            <person name="Li W."/>
        </authorList>
    </citation>
    <scope>NUCLEOTIDE SEQUENCE [LARGE SCALE GENOMIC DNA]</scope>
    <source>
        <strain evidence="4 5">CFH S0057</strain>
    </source>
</reference>
<feature type="chain" id="PRO_5045462918" evidence="1">
    <location>
        <begin position="23"/>
        <end position="297"/>
    </location>
</feature>
<sequence>MTNIQYSPVTVLGLGAMGRALAVRFVTAGVPTTVWNRTPGRDAEAAAAGAVPAATAGAAARGGELIVTVLLDHASVHETLDPIAAELAGKQWLNLTSTSPEQSRELAAWAAARGIDFLDGGIMAVPAMIGGPGSSILYSGSDSVFQAQRQTLELLGSAEYFGSDPGLAALWDFALLSSMYAMFGGFFQGAALMGTAGVTASEFATRATAWVAAMTQSLPAFAKIIDGGDYTADVFQDLVFTKSALDALRGAAADAGVTFEPLGGLAALVDRQIEAGHGADAFERTVEELRATTSSRR</sequence>
<dbReference type="Gene3D" id="1.10.1040.10">
    <property type="entry name" value="N-(1-d-carboxylethyl)-l-norvaline Dehydrogenase, domain 2"/>
    <property type="match status" value="1"/>
</dbReference>
<feature type="domain" description="NADPH-dependent reductive aminase-like C-terminal" evidence="3">
    <location>
        <begin position="164"/>
        <end position="290"/>
    </location>
</feature>
<keyword evidence="5" id="KW-1185">Reference proteome</keyword>
<dbReference type="PANTHER" id="PTHR43580">
    <property type="entry name" value="OXIDOREDUCTASE GLYR1-RELATED"/>
    <property type="match status" value="1"/>
</dbReference>
<dbReference type="InterPro" id="IPR013328">
    <property type="entry name" value="6PGD_dom2"/>
</dbReference>
<dbReference type="InterPro" id="IPR036291">
    <property type="entry name" value="NAD(P)-bd_dom_sf"/>
</dbReference>
<feature type="domain" description="6-phosphogluconate dehydrogenase NADP-binding" evidence="2">
    <location>
        <begin position="9"/>
        <end position="157"/>
    </location>
</feature>
<dbReference type="InterPro" id="IPR048666">
    <property type="entry name" value="RedAm-like_C"/>
</dbReference>
<dbReference type="Pfam" id="PF21761">
    <property type="entry name" value="RedAm-like_C"/>
    <property type="match status" value="1"/>
</dbReference>
<evidence type="ECO:0000313" key="4">
    <source>
        <dbReference type="EMBL" id="QVI19347.1"/>
    </source>
</evidence>
<proteinExistence type="predicted"/>
<dbReference type="InterPro" id="IPR006115">
    <property type="entry name" value="6PGDH_NADP-bd"/>
</dbReference>
<dbReference type="SUPFAM" id="SSF51735">
    <property type="entry name" value="NAD(P)-binding Rossmann-fold domains"/>
    <property type="match status" value="1"/>
</dbReference>
<evidence type="ECO:0000259" key="2">
    <source>
        <dbReference type="Pfam" id="PF03446"/>
    </source>
</evidence>
<keyword evidence="1" id="KW-0732">Signal</keyword>
<gene>
    <name evidence="4" type="ORF">KHQ06_23370</name>
</gene>
<dbReference type="PANTHER" id="PTHR43580:SF2">
    <property type="entry name" value="CYTOKINE-LIKE NUCLEAR FACTOR N-PAC"/>
    <property type="match status" value="1"/>
</dbReference>
<dbReference type="Proteomes" id="UP000683310">
    <property type="component" value="Chromosome"/>
</dbReference>
<evidence type="ECO:0000256" key="1">
    <source>
        <dbReference type="SAM" id="SignalP"/>
    </source>
</evidence>
<accession>A0ABX8CIV4</accession>
<evidence type="ECO:0000259" key="3">
    <source>
        <dbReference type="Pfam" id="PF21761"/>
    </source>
</evidence>
<feature type="signal peptide" evidence="1">
    <location>
        <begin position="1"/>
        <end position="22"/>
    </location>
</feature>
<dbReference type="Pfam" id="PF03446">
    <property type="entry name" value="NAD_binding_2"/>
    <property type="match status" value="1"/>
</dbReference>
<organism evidence="4 5">
    <name type="scientific">Nocardia tengchongensis</name>
    <dbReference type="NCBI Taxonomy" id="2055889"/>
    <lineage>
        <taxon>Bacteria</taxon>
        <taxon>Bacillati</taxon>
        <taxon>Actinomycetota</taxon>
        <taxon>Actinomycetes</taxon>
        <taxon>Mycobacteriales</taxon>
        <taxon>Nocardiaceae</taxon>
        <taxon>Nocardia</taxon>
    </lineage>
</organism>
<dbReference type="Gene3D" id="3.40.50.720">
    <property type="entry name" value="NAD(P)-binding Rossmann-like Domain"/>
    <property type="match status" value="1"/>
</dbReference>
<evidence type="ECO:0000313" key="5">
    <source>
        <dbReference type="Proteomes" id="UP000683310"/>
    </source>
</evidence>
<dbReference type="EMBL" id="CP074371">
    <property type="protein sequence ID" value="QVI19347.1"/>
    <property type="molecule type" value="Genomic_DNA"/>
</dbReference>
<protein>
    <submittedName>
        <fullName evidence="4">NAD(P)-dependent oxidoreductase</fullName>
    </submittedName>
</protein>
<dbReference type="InterPro" id="IPR051265">
    <property type="entry name" value="HIBADH-related_NP60_sf"/>
</dbReference>